<name>X5MEZ1_9HYPH</name>
<keyword evidence="2" id="KW-1185">Reference proteome</keyword>
<gene>
    <name evidence="1" type="ORF">BN1012_Phect1330</name>
</gene>
<protein>
    <submittedName>
        <fullName evidence="1">Uncharacterized protein</fullName>
    </submittedName>
</protein>
<dbReference type="KEGG" id="pect:BN1012_Phect1330"/>
<proteinExistence type="predicted"/>
<dbReference type="Proteomes" id="UP000032160">
    <property type="component" value="Chromosome I"/>
</dbReference>
<evidence type="ECO:0000313" key="1">
    <source>
        <dbReference type="EMBL" id="CDO59544.1"/>
    </source>
</evidence>
<dbReference type="EMBL" id="HG966617">
    <property type="protein sequence ID" value="CDO59544.1"/>
    <property type="molecule type" value="Genomic_DNA"/>
</dbReference>
<accession>X5MEZ1</accession>
<sequence>MYSSREAAEAAKTRLLLQPGFKDHPDGFMIDTPEIDKDQWTEGFITVLHGDE</sequence>
<dbReference type="HOGENOM" id="CLU_3077949_0_0_5"/>
<dbReference type="AlphaFoldDB" id="X5MEZ1"/>
<evidence type="ECO:0000313" key="2">
    <source>
        <dbReference type="Proteomes" id="UP000032160"/>
    </source>
</evidence>
<reference evidence="1 2" key="1">
    <citation type="journal article" date="2014" name="Front. Genet.">
        <title>Genome and metabolic network of "Candidatus Phaeomarinobacter ectocarpi" Ec32, a new candidate genus of Alphaproteobacteria frequently associated with brown algae.</title>
        <authorList>
            <person name="Dittami S.M."/>
            <person name="Barbeyron T."/>
            <person name="Boyen C."/>
            <person name="Cambefort J."/>
            <person name="Collet G."/>
            <person name="Delage L."/>
            <person name="Gobet A."/>
            <person name="Groisillier A."/>
            <person name="Leblanc C."/>
            <person name="Michel G."/>
            <person name="Scornet D."/>
            <person name="Siegel A."/>
            <person name="Tapia J.E."/>
            <person name="Tonon T."/>
        </authorList>
    </citation>
    <scope>NUCLEOTIDE SEQUENCE [LARGE SCALE GENOMIC DNA]</scope>
    <source>
        <strain evidence="1 2">Ec32</strain>
    </source>
</reference>
<organism evidence="1 2">
    <name type="scientific">Candidatus Phaeomarinibacter ectocarpi</name>
    <dbReference type="NCBI Taxonomy" id="1458461"/>
    <lineage>
        <taxon>Bacteria</taxon>
        <taxon>Pseudomonadati</taxon>
        <taxon>Pseudomonadota</taxon>
        <taxon>Alphaproteobacteria</taxon>
        <taxon>Hyphomicrobiales</taxon>
        <taxon>Parvibaculaceae</taxon>
        <taxon>Candidatus Phaeomarinibacter</taxon>
    </lineage>
</organism>